<dbReference type="PANTHER" id="PTHR45628">
    <property type="entry name" value="VOLTAGE-DEPENDENT CALCIUM CHANNEL TYPE A SUBUNIT ALPHA-1"/>
    <property type="match status" value="1"/>
</dbReference>
<dbReference type="InterPro" id="IPR027359">
    <property type="entry name" value="Volt_channel_dom_sf"/>
</dbReference>
<comment type="subcellular location">
    <subcellularLocation>
        <location evidence="1">Membrane</location>
        <topology evidence="1">Multi-pass membrane protein</topology>
    </subcellularLocation>
</comment>
<evidence type="ECO:0000256" key="12">
    <source>
        <dbReference type="SAM" id="Phobius"/>
    </source>
</evidence>
<dbReference type="InterPro" id="IPR005821">
    <property type="entry name" value="Ion_trans_dom"/>
</dbReference>
<dbReference type="STRING" id="75743.A0A401PPT1"/>
<dbReference type="EMBL" id="BFAA01016276">
    <property type="protein sequence ID" value="GCB75156.1"/>
    <property type="molecule type" value="Genomic_DNA"/>
</dbReference>
<dbReference type="FunFam" id="1.20.120.350:FF:000051">
    <property type="entry name" value="Voltage-dependent L-type calcium channel subunit alpha"/>
    <property type="match status" value="1"/>
</dbReference>
<evidence type="ECO:0000313" key="14">
    <source>
        <dbReference type="EMBL" id="GCB75156.1"/>
    </source>
</evidence>
<dbReference type="InterPro" id="IPR050599">
    <property type="entry name" value="VDCC_alpha-1_subunit"/>
</dbReference>
<dbReference type="OrthoDB" id="431720at2759"/>
<keyword evidence="10 12" id="KW-0472">Membrane</keyword>
<dbReference type="GO" id="GO:0098703">
    <property type="term" value="P:calcium ion import across plasma membrane"/>
    <property type="evidence" value="ECO:0007669"/>
    <property type="project" value="TreeGrafter"/>
</dbReference>
<comment type="caution">
    <text evidence="14">The sequence shown here is derived from an EMBL/GenBank/DDBJ whole genome shotgun (WGS) entry which is preliminary data.</text>
</comment>
<protein>
    <recommendedName>
        <fullName evidence="13">Ion transport domain-containing protein</fullName>
    </recommendedName>
</protein>
<dbReference type="SUPFAM" id="SSF81324">
    <property type="entry name" value="Voltage-gated potassium channels"/>
    <property type="match status" value="1"/>
</dbReference>
<evidence type="ECO:0000256" key="6">
    <source>
        <dbReference type="ARBA" id="ARBA00022837"/>
    </source>
</evidence>
<feature type="domain" description="Ion transport" evidence="13">
    <location>
        <begin position="4"/>
        <end position="66"/>
    </location>
</feature>
<keyword evidence="6" id="KW-0106">Calcium</keyword>
<evidence type="ECO:0000256" key="10">
    <source>
        <dbReference type="ARBA" id="ARBA00023136"/>
    </source>
</evidence>
<reference evidence="14 15" key="1">
    <citation type="journal article" date="2018" name="Nat. Ecol. Evol.">
        <title>Shark genomes provide insights into elasmobranch evolution and the origin of vertebrates.</title>
        <authorList>
            <person name="Hara Y"/>
            <person name="Yamaguchi K"/>
            <person name="Onimaru K"/>
            <person name="Kadota M"/>
            <person name="Koyanagi M"/>
            <person name="Keeley SD"/>
            <person name="Tatsumi K"/>
            <person name="Tanaka K"/>
            <person name="Motone F"/>
            <person name="Kageyama Y"/>
            <person name="Nozu R"/>
            <person name="Adachi N"/>
            <person name="Nishimura O"/>
            <person name="Nakagawa R"/>
            <person name="Tanegashima C"/>
            <person name="Kiyatake I"/>
            <person name="Matsumoto R"/>
            <person name="Murakumo K"/>
            <person name="Nishida K"/>
            <person name="Terakita A"/>
            <person name="Kuratani S"/>
            <person name="Sato K"/>
            <person name="Hyodo S Kuraku.S."/>
        </authorList>
    </citation>
    <scope>NUCLEOTIDE SEQUENCE [LARGE SCALE GENOMIC DNA]</scope>
</reference>
<evidence type="ECO:0000256" key="4">
    <source>
        <dbReference type="ARBA" id="ARBA00022673"/>
    </source>
</evidence>
<evidence type="ECO:0000256" key="9">
    <source>
        <dbReference type="ARBA" id="ARBA00023065"/>
    </source>
</evidence>
<keyword evidence="5 12" id="KW-0812">Transmembrane</keyword>
<evidence type="ECO:0000256" key="5">
    <source>
        <dbReference type="ARBA" id="ARBA00022692"/>
    </source>
</evidence>
<evidence type="ECO:0000256" key="7">
    <source>
        <dbReference type="ARBA" id="ARBA00022882"/>
    </source>
</evidence>
<evidence type="ECO:0000256" key="1">
    <source>
        <dbReference type="ARBA" id="ARBA00004141"/>
    </source>
</evidence>
<evidence type="ECO:0000256" key="3">
    <source>
        <dbReference type="ARBA" id="ARBA00022568"/>
    </source>
</evidence>
<dbReference type="PANTHER" id="PTHR45628:SF1">
    <property type="entry name" value="VOLTAGE-DEPENDENT CALCIUM CHANNEL TYPE D SUBUNIT ALPHA-1"/>
    <property type="match status" value="1"/>
</dbReference>
<proteinExistence type="predicted"/>
<keyword evidence="2" id="KW-0813">Transport</keyword>
<keyword evidence="15" id="KW-1185">Reference proteome</keyword>
<dbReference type="Pfam" id="PF00520">
    <property type="entry name" value="Ion_trans"/>
    <property type="match status" value="1"/>
</dbReference>
<keyword evidence="11" id="KW-0407">Ion channel</keyword>
<name>A0A401PPT1_SCYTO</name>
<evidence type="ECO:0000256" key="8">
    <source>
        <dbReference type="ARBA" id="ARBA00022989"/>
    </source>
</evidence>
<dbReference type="Gene3D" id="1.20.120.350">
    <property type="entry name" value="Voltage-gated potassium channels. Chain C"/>
    <property type="match status" value="1"/>
</dbReference>
<dbReference type="GO" id="GO:0005891">
    <property type="term" value="C:voltage-gated calcium channel complex"/>
    <property type="evidence" value="ECO:0007669"/>
    <property type="project" value="TreeGrafter"/>
</dbReference>
<organism evidence="14 15">
    <name type="scientific">Scyliorhinus torazame</name>
    <name type="common">Cloudy catshark</name>
    <name type="synonym">Catulus torazame</name>
    <dbReference type="NCBI Taxonomy" id="75743"/>
    <lineage>
        <taxon>Eukaryota</taxon>
        <taxon>Metazoa</taxon>
        <taxon>Chordata</taxon>
        <taxon>Craniata</taxon>
        <taxon>Vertebrata</taxon>
        <taxon>Chondrichthyes</taxon>
        <taxon>Elasmobranchii</taxon>
        <taxon>Galeomorphii</taxon>
        <taxon>Galeoidea</taxon>
        <taxon>Carcharhiniformes</taxon>
        <taxon>Scyliorhinidae</taxon>
        <taxon>Scyliorhinus</taxon>
    </lineage>
</organism>
<dbReference type="Proteomes" id="UP000288216">
    <property type="component" value="Unassembled WGS sequence"/>
</dbReference>
<keyword evidence="8 12" id="KW-1133">Transmembrane helix</keyword>
<keyword evidence="3" id="KW-0109">Calcium transport</keyword>
<evidence type="ECO:0000256" key="2">
    <source>
        <dbReference type="ARBA" id="ARBA00022448"/>
    </source>
</evidence>
<keyword evidence="7" id="KW-0851">Voltage-gated channel</keyword>
<keyword evidence="4" id="KW-0107">Calcium channel</keyword>
<accession>A0A401PPT1</accession>
<sequence>MTTYGAFLHKGSFCRNYFNMLDLLVVGVSLISFGIQSSAISVVKILRVLRVLRPLRAINRAKGLKVSHGAFV</sequence>
<gene>
    <name evidence="14" type="ORF">scyTo_0020327</name>
</gene>
<evidence type="ECO:0000259" key="13">
    <source>
        <dbReference type="Pfam" id="PF00520"/>
    </source>
</evidence>
<keyword evidence="9" id="KW-0406">Ion transport</keyword>
<evidence type="ECO:0000256" key="11">
    <source>
        <dbReference type="ARBA" id="ARBA00023303"/>
    </source>
</evidence>
<dbReference type="GO" id="GO:0008331">
    <property type="term" value="F:high voltage-gated calcium channel activity"/>
    <property type="evidence" value="ECO:0007669"/>
    <property type="project" value="TreeGrafter"/>
</dbReference>
<feature type="non-terminal residue" evidence="14">
    <location>
        <position position="1"/>
    </location>
</feature>
<feature type="transmembrane region" description="Helical" evidence="12">
    <location>
        <begin position="23"/>
        <end position="46"/>
    </location>
</feature>
<dbReference type="AlphaFoldDB" id="A0A401PPT1"/>
<evidence type="ECO:0000313" key="15">
    <source>
        <dbReference type="Proteomes" id="UP000288216"/>
    </source>
</evidence>